<protein>
    <submittedName>
        <fullName evidence="2">Uncharacterized protein</fullName>
    </submittedName>
</protein>
<accession>A0A0N0X763</accession>
<feature type="region of interest" description="Disordered" evidence="1">
    <location>
        <begin position="1"/>
        <end position="24"/>
    </location>
</feature>
<gene>
    <name evidence="2" type="ORF">ABJ99_4271</name>
</gene>
<comment type="caution">
    <text evidence="2">The sequence shown here is derived from an EMBL/GenBank/DDBJ whole genome shotgun (WGS) entry which is preliminary data.</text>
</comment>
<organism evidence="2 3">
    <name type="scientific">Pseudomonas syringae pv. cilantro</name>
    <dbReference type="NCBI Taxonomy" id="81035"/>
    <lineage>
        <taxon>Bacteria</taxon>
        <taxon>Pseudomonadati</taxon>
        <taxon>Pseudomonadota</taxon>
        <taxon>Gammaproteobacteria</taxon>
        <taxon>Pseudomonadales</taxon>
        <taxon>Pseudomonadaceae</taxon>
        <taxon>Pseudomonas</taxon>
        <taxon>Pseudomonas syringae</taxon>
    </lineage>
</organism>
<sequence length="481" mass="50879">MQAGRLPGREADHARQVDDGRGGDEQRLFADETCRHSLIGDLAAGQVDCDALHHALVIEGLCRIDGQRAAGFDIAGVGDHWRADRDVTRRIAAVVGFDARGDGARISHFASVDLDPLACRQALLVDQLAGGAHVDAARVGFAGHFDAGRVDVQRALRRGLRHVQVAVGVDLDIAAAGSHVARRLHADALLGADQPDRIGVHAAQRRGINRQLRFVGSIAGTRRGRQRVVVDVVGAGNDVQLFCVDISVDLRRTGDQVELIDSTRIQAFAVDADAAAVHCEVIELAVRIQHGRAGAEGDAWGIDEAAAVATHAIRVGNDNPRRLPGHFGVAVELAGIGASYFIKDGAGGTPAQLAVAENIAAQLGGLYGVGRVVENHTLAVDVVLLVLVVRQPCPVGCSNVDHRHAIAGLAHGSVGGAADRDAFGLRPDRLPEHDVRQQQCQQAFGHPHEVGARSHLSRRLARQKFKLANVHIQGLGAGLDS</sequence>
<evidence type="ECO:0000313" key="3">
    <source>
        <dbReference type="Proteomes" id="UP000037891"/>
    </source>
</evidence>
<reference evidence="2 3" key="1">
    <citation type="submission" date="2015-07" db="EMBL/GenBank/DDBJ databases">
        <authorList>
            <person name="Noorani M."/>
        </authorList>
    </citation>
    <scope>NUCLEOTIDE SEQUENCE [LARGE SCALE GENOMIC DNA]</scope>
    <source>
        <strain evidence="2 3">0788_9</strain>
    </source>
</reference>
<name>A0A0N0X763_PSESX</name>
<reference evidence="2 3" key="2">
    <citation type="submission" date="2015-10" db="EMBL/GenBank/DDBJ databases">
        <title>Comparative genomics and high-throughput reverse genetic screens identify a new phytobacterial MAMP and an Arabidopsis receptor required for immune elicitation.</title>
        <authorList>
            <person name="Mott G.A."/>
            <person name="Thakur S."/>
            <person name="Wang P.W."/>
            <person name="Desveaux D."/>
            <person name="Guttman D.S."/>
        </authorList>
    </citation>
    <scope>NUCLEOTIDE SEQUENCE [LARGE SCALE GENOMIC DNA]</scope>
    <source>
        <strain evidence="2 3">0788_9</strain>
    </source>
</reference>
<dbReference type="AlphaFoldDB" id="A0A0N0X763"/>
<evidence type="ECO:0000313" key="2">
    <source>
        <dbReference type="EMBL" id="KPC24284.1"/>
    </source>
</evidence>
<dbReference type="EMBL" id="LGLN01000092">
    <property type="protein sequence ID" value="KPC24284.1"/>
    <property type="molecule type" value="Genomic_DNA"/>
</dbReference>
<proteinExistence type="predicted"/>
<dbReference type="Proteomes" id="UP000037891">
    <property type="component" value="Unassembled WGS sequence"/>
</dbReference>
<evidence type="ECO:0000256" key="1">
    <source>
        <dbReference type="SAM" id="MobiDB-lite"/>
    </source>
</evidence>
<feature type="compositionally biased region" description="Basic and acidic residues" evidence="1">
    <location>
        <begin position="7"/>
        <end position="24"/>
    </location>
</feature>